<dbReference type="InterPro" id="IPR027417">
    <property type="entry name" value="P-loop_NTPase"/>
</dbReference>
<dbReference type="PANTHER" id="PTHR10887:SF433">
    <property type="entry name" value="DNA REPLICATION ATP-DEPENDENT HELICASE_NUCLEASE DNA2"/>
    <property type="match status" value="1"/>
</dbReference>
<comment type="cofactor">
    <cofactor evidence="1">
        <name>[4Fe-4S] cluster</name>
        <dbReference type="ChEBI" id="CHEBI:49883"/>
    </cofactor>
</comment>
<dbReference type="GO" id="GO:0003677">
    <property type="term" value="F:DNA binding"/>
    <property type="evidence" value="ECO:0007669"/>
    <property type="project" value="UniProtKB-UniRule"/>
</dbReference>
<evidence type="ECO:0000256" key="4">
    <source>
        <dbReference type="ARBA" id="ARBA00022485"/>
    </source>
</evidence>
<dbReference type="GO" id="GO:0016887">
    <property type="term" value="F:ATP hydrolysis activity"/>
    <property type="evidence" value="ECO:0007669"/>
    <property type="project" value="RHEA"/>
</dbReference>
<dbReference type="InterPro" id="IPR045055">
    <property type="entry name" value="DNA2/NAM7-like"/>
</dbReference>
<dbReference type="CDD" id="cd18808">
    <property type="entry name" value="SF1_C_Upf1"/>
    <property type="match status" value="1"/>
</dbReference>
<feature type="region of interest" description="Disordered" evidence="23">
    <location>
        <begin position="400"/>
        <end position="423"/>
    </location>
</feature>
<dbReference type="InterPro" id="IPR014808">
    <property type="entry name" value="DNA_replication_fac_Dna2_N"/>
</dbReference>
<evidence type="ECO:0000256" key="14">
    <source>
        <dbReference type="ARBA" id="ARBA00023004"/>
    </source>
</evidence>
<dbReference type="EC" id="3.6.4.12" evidence="22"/>
<dbReference type="FunFam" id="3.90.320.10:FF:000001">
    <property type="entry name" value="DNA replication helicase Dna2"/>
    <property type="match status" value="1"/>
</dbReference>
<feature type="domain" description="DNA replication factor Dna2 N-terminal" evidence="25">
    <location>
        <begin position="542"/>
        <end position="744"/>
    </location>
</feature>
<dbReference type="GO" id="GO:0051539">
    <property type="term" value="F:4 iron, 4 sulfur cluster binding"/>
    <property type="evidence" value="ECO:0007669"/>
    <property type="project" value="UniProtKB-UniRule"/>
</dbReference>
<dbReference type="EC" id="3.1.-.-" evidence="22"/>
<keyword evidence="5 22" id="KW-0235">DNA replication</keyword>
<evidence type="ECO:0000259" key="24">
    <source>
        <dbReference type="Pfam" id="PF01930"/>
    </source>
</evidence>
<evidence type="ECO:0000313" key="29">
    <source>
        <dbReference type="EMBL" id="EMD91805.1"/>
    </source>
</evidence>
<comment type="similarity">
    <text evidence="3 22">Belongs to the DNA2/NAM7 helicase family.</text>
</comment>
<keyword evidence="9" id="KW-0255">Endonuclease</keyword>
<keyword evidence="6 22" id="KW-0540">Nuclease</keyword>
<keyword evidence="10 22" id="KW-0227">DNA damage</keyword>
<keyword evidence="8 22" id="KW-0547">Nucleotide-binding</keyword>
<evidence type="ECO:0000256" key="5">
    <source>
        <dbReference type="ARBA" id="ARBA00022705"/>
    </source>
</evidence>
<evidence type="ECO:0000256" key="12">
    <source>
        <dbReference type="ARBA" id="ARBA00022806"/>
    </source>
</evidence>
<keyword evidence="12 22" id="KW-0347">Helicase</keyword>
<reference evidence="29 30" key="1">
    <citation type="journal article" date="2012" name="PLoS Pathog.">
        <title>Diverse lifestyles and strategies of plant pathogenesis encoded in the genomes of eighteen Dothideomycetes fungi.</title>
        <authorList>
            <person name="Ohm R.A."/>
            <person name="Feau N."/>
            <person name="Henrissat B."/>
            <person name="Schoch C.L."/>
            <person name="Horwitz B.A."/>
            <person name="Barry K.W."/>
            <person name="Condon B.J."/>
            <person name="Copeland A.C."/>
            <person name="Dhillon B."/>
            <person name="Glaser F."/>
            <person name="Hesse C.N."/>
            <person name="Kosti I."/>
            <person name="LaButti K."/>
            <person name="Lindquist E.A."/>
            <person name="Lucas S."/>
            <person name="Salamov A.A."/>
            <person name="Bradshaw R.E."/>
            <person name="Ciuffetti L."/>
            <person name="Hamelin R.C."/>
            <person name="Kema G.H.J."/>
            <person name="Lawrence C."/>
            <person name="Scott J.A."/>
            <person name="Spatafora J.W."/>
            <person name="Turgeon B.G."/>
            <person name="de Wit P.J.G.M."/>
            <person name="Zhong S."/>
            <person name="Goodwin S.B."/>
            <person name="Grigoriev I.V."/>
        </authorList>
    </citation>
    <scope>NUCLEOTIDE SEQUENCE [LARGE SCALE GENOMIC DNA]</scope>
    <source>
        <strain evidence="30">C5 / ATCC 48332 / race O</strain>
    </source>
</reference>
<dbReference type="PANTHER" id="PTHR10887">
    <property type="entry name" value="DNA2/NAM7 HELICASE FAMILY"/>
    <property type="match status" value="1"/>
</dbReference>
<dbReference type="GO" id="GO:0005694">
    <property type="term" value="C:chromosome"/>
    <property type="evidence" value="ECO:0007669"/>
    <property type="project" value="UniProtKB-SubCell"/>
</dbReference>
<evidence type="ECO:0000256" key="6">
    <source>
        <dbReference type="ARBA" id="ARBA00022722"/>
    </source>
</evidence>
<dbReference type="CDD" id="cd22318">
    <property type="entry name" value="DNA2_N-like"/>
    <property type="match status" value="1"/>
</dbReference>
<dbReference type="GO" id="GO:0006281">
    <property type="term" value="P:DNA repair"/>
    <property type="evidence" value="ECO:0007669"/>
    <property type="project" value="UniProtKB-KW"/>
</dbReference>
<keyword evidence="15 22" id="KW-0411">Iron-sulfur</keyword>
<keyword evidence="13 22" id="KW-0067">ATP-binding</keyword>
<dbReference type="EMBL" id="KB445576">
    <property type="protein sequence ID" value="EMD91805.1"/>
    <property type="molecule type" value="Genomic_DNA"/>
</dbReference>
<evidence type="ECO:0000256" key="18">
    <source>
        <dbReference type="ARBA" id="ARBA00023204"/>
    </source>
</evidence>
<evidence type="ECO:0000256" key="11">
    <source>
        <dbReference type="ARBA" id="ARBA00022801"/>
    </source>
</evidence>
<evidence type="ECO:0000256" key="2">
    <source>
        <dbReference type="ARBA" id="ARBA00004173"/>
    </source>
</evidence>
<keyword evidence="20 22" id="KW-0511">Multifunctional enzyme</keyword>
<keyword evidence="7 22" id="KW-0479">Metal-binding</keyword>
<feature type="compositionally biased region" description="Basic and acidic residues" evidence="23">
    <location>
        <begin position="264"/>
        <end position="273"/>
    </location>
</feature>
<dbReference type="InterPro" id="IPR041677">
    <property type="entry name" value="DNA2/NAM7_AAA_11"/>
</dbReference>
<feature type="region of interest" description="Disordered" evidence="23">
    <location>
        <begin position="30"/>
        <end position="162"/>
    </location>
</feature>
<keyword evidence="16 22" id="KW-0238">DNA-binding</keyword>
<dbReference type="SUPFAM" id="SSF52540">
    <property type="entry name" value="P-loop containing nucleoside triphosphate hydrolases"/>
    <property type="match status" value="1"/>
</dbReference>
<dbReference type="InterPro" id="IPR048459">
    <property type="entry name" value="DNA2_Rift"/>
</dbReference>
<evidence type="ECO:0000256" key="9">
    <source>
        <dbReference type="ARBA" id="ARBA00022759"/>
    </source>
</evidence>
<keyword evidence="14 22" id="KW-0408">Iron</keyword>
<feature type="compositionally biased region" description="Acidic residues" evidence="23">
    <location>
        <begin position="356"/>
        <end position="365"/>
    </location>
</feature>
<evidence type="ECO:0000256" key="8">
    <source>
        <dbReference type="ARBA" id="ARBA00022741"/>
    </source>
</evidence>
<feature type="domain" description="DNA2/NAM7 helicase helicase" evidence="26">
    <location>
        <begin position="1219"/>
        <end position="1279"/>
    </location>
</feature>
<dbReference type="Gene3D" id="3.90.320.10">
    <property type="match status" value="1"/>
</dbReference>
<keyword evidence="22" id="KW-0158">Chromosome</keyword>
<dbReference type="STRING" id="701091.M2T2J1"/>
<dbReference type="GO" id="GO:0005739">
    <property type="term" value="C:mitochondrion"/>
    <property type="evidence" value="ECO:0007669"/>
    <property type="project" value="UniProtKB-SubCell"/>
</dbReference>
<evidence type="ECO:0000259" key="28">
    <source>
        <dbReference type="Pfam" id="PF21123"/>
    </source>
</evidence>
<dbReference type="HOGENOM" id="CLU_001666_2_1_1"/>
<evidence type="ECO:0000256" key="10">
    <source>
        <dbReference type="ARBA" id="ARBA00022763"/>
    </source>
</evidence>
<keyword evidence="11 22" id="KW-0378">Hydrolase</keyword>
<dbReference type="OrthoDB" id="6513042at2759"/>
<feature type="region of interest" description="Disordered" evidence="23">
    <location>
        <begin position="1613"/>
        <end position="1634"/>
    </location>
</feature>
<dbReference type="InterPro" id="IPR026851">
    <property type="entry name" value="Dna2/JHS1_DEXXQ-box"/>
</dbReference>
<dbReference type="Pfam" id="PF21123">
    <property type="entry name" value="Dna2_Rift"/>
    <property type="match status" value="1"/>
</dbReference>
<keyword evidence="30" id="KW-1185">Reference proteome</keyword>
<evidence type="ECO:0000256" key="7">
    <source>
        <dbReference type="ARBA" id="ARBA00022723"/>
    </source>
</evidence>
<feature type="region of interest" description="Disordered" evidence="23">
    <location>
        <begin position="339"/>
        <end position="365"/>
    </location>
</feature>
<keyword evidence="4 22" id="KW-0004">4Fe-4S</keyword>
<evidence type="ECO:0000256" key="15">
    <source>
        <dbReference type="ARBA" id="ARBA00023014"/>
    </source>
</evidence>
<reference evidence="30" key="2">
    <citation type="journal article" date="2013" name="PLoS Genet.">
        <title>Comparative genome structure, secondary metabolite, and effector coding capacity across Cochliobolus pathogens.</title>
        <authorList>
            <person name="Condon B.J."/>
            <person name="Leng Y."/>
            <person name="Wu D."/>
            <person name="Bushley K.E."/>
            <person name="Ohm R.A."/>
            <person name="Otillar R."/>
            <person name="Martin J."/>
            <person name="Schackwitz W."/>
            <person name="Grimwood J."/>
            <person name="MohdZainudin N."/>
            <person name="Xue C."/>
            <person name="Wang R."/>
            <person name="Manning V.A."/>
            <person name="Dhillon B."/>
            <person name="Tu Z.J."/>
            <person name="Steffenson B.J."/>
            <person name="Salamov A."/>
            <person name="Sun H."/>
            <person name="Lowry S."/>
            <person name="LaButti K."/>
            <person name="Han J."/>
            <person name="Copeland A."/>
            <person name="Lindquist E."/>
            <person name="Barry K."/>
            <person name="Schmutz J."/>
            <person name="Baker S.E."/>
            <person name="Ciuffetti L.M."/>
            <person name="Grigoriev I.V."/>
            <person name="Zhong S."/>
            <person name="Turgeon B.G."/>
        </authorList>
    </citation>
    <scope>NUCLEOTIDE SEQUENCE [LARGE SCALE GENOMIC DNA]</scope>
    <source>
        <strain evidence="30">C5 / ATCC 48332 / race O</strain>
    </source>
</reference>
<dbReference type="InterPro" id="IPR047187">
    <property type="entry name" value="SF1_C_Upf1"/>
</dbReference>
<dbReference type="Gene3D" id="3.40.50.300">
    <property type="entry name" value="P-loop containing nucleotide triphosphate hydrolases"/>
    <property type="match status" value="2"/>
</dbReference>
<dbReference type="GO" id="GO:0017116">
    <property type="term" value="F:single-stranded DNA helicase activity"/>
    <property type="evidence" value="ECO:0007669"/>
    <property type="project" value="UniProtKB-UniRule"/>
</dbReference>
<dbReference type="CDD" id="cd18041">
    <property type="entry name" value="DEXXQc_DNA2"/>
    <property type="match status" value="1"/>
</dbReference>
<name>M2T2J1_COCH5</name>
<sequence length="1663" mass="183451">MPSTQTRTKLKAFQFAEGVPSVANAKECEAEKENLRSVPGKGSKSMGTPKMNKTPTDIGTGNKTPKLPTVVDCPPPSTPATTRLPLADLVGNVDDSSRHAPPVASPEEQLIWRGSQAVNTPLPRKNKKRARSSSPVGPSQEESRLDSSRQDITTPQADPAMELWSRYTNNKGTPTANRSVAFAHLINESSPRSAAAAGSVSGLRRWASCGVEFPASNRKKRRMHGVFQAEKEIAEDVFADVPSSDGIMLGQPTKPNIASMVKRMRECVSKSESRMSSQLPSSSSPLPRAGDHQDSSSGSPVQRRPREQDVVASETLQHASTSLGDIMDEDDAHVQDGELVNAEQTGPAPLEPSPESSDDFGDDDFDADLVEALDVSTQEVSQLTHSTNNVNTCHHPVTALPQPQPAVAAPSKTGSDDEFGMDDEDDFAADLEQVASLYDTRSMESLTADPAPPADKGPSAATKNTASATVINLIDDDDEFDEDIDADEFAAAEVAATQAPANTSQQDNRAIQRYLVKRVDESSYTTDRGYQMPEKVLMVEEEKTKLFKAIILRQAWFDTPCTTGSFVHVIGEFTSGGQCVVDDHNNMLILHPDHLISSTVVADSFGCLRRAVLQDRVKATSRANAPMLYGTLLHELFQEAIKVNKWDTAFLLETIEKLLPSHMETILEINSTCEDVKEHMSSKLPELQAWAKIFVCAEPQADAVVRERNGRQCTMSINKLLDVEEHVWSPMYGLKGNIDATVQVTMRDDQGERTLTVPFEVKTGKNSSNAAHVAQTALYNLLLSNRYDVNIAYGILYYLETSDISRIPAIRNDIIHMIIKRNELACYVRDRIDLPPVLKEDFKCQKCYAQEACFLYHNLVEEGKGDMLNKKAKERYDELVAPLQPSHREFMKKWDTLLTKEETDMMKFRRELWTMLSTEREKLGRCFSNVIMEPGSGFEEKNAQKINRYSYTFIKQQPTPGFSFTESQLIVGEPIVVSDEQGHFALANGYVTNVHKRRITVAVDRRLHNSRTKLPGFNSQTNQTFAGIMEVTKEGETAAKYEADEEPVLYRLDKDEFSNGMAAARNNLIQIMDNNVFKAHDLRALIVDGRAPAFKSIKDAPPMPESSQMSMNSDQRAAVSKVMCAKDYALVLGMPGTGKTTTIAHIIRTLVAQGKSVLLTSYTHTAVDNILLKIRDDKIAILRLGAAKKIHPEVREFATLAAEPKESVDELERSWMQPPVVATTCLTINHPIFSRRVFDYCIVDEASQITLPVCLGPIRMAQKFILVGDHYQLPPLVQNKEAMEGGLDVSLFKLLCEAHPQAVVSLEHQYRMCADVMLLSNRFIYSGRLKCGTTAVATRTLKLPKPNGLMAYHHRLQQSRFSAVQSCAGPDAAHCWLSRSLSPDQPVVFINTDLISPILETQAGPRITNALEARLVSQLTVSLLSLGVVVDEIGIIAFYRSQLALLRQGLAAAYTQTQSSELSAPAISRQGCAGVELHTADKFQGRDKEVVIVSCVRSNENGVVGDLLKDRRRINVALTRARSKLIILGSEKTLSSNELLRDMVALCREKDWVLDLQPEMVESHAFEEAVTQTGKTPVRPSNYSSYVPDSAVSQSLTPSPCKKRKALDDLTAAPGAINARSSKRQVGSKSPEAKKVPAKIFTAGKRGILDGRPVLRDIYNDAM</sequence>
<keyword evidence="18 22" id="KW-0234">DNA repair</keyword>
<evidence type="ECO:0000256" key="1">
    <source>
        <dbReference type="ARBA" id="ARBA00001966"/>
    </source>
</evidence>
<evidence type="ECO:0000256" key="23">
    <source>
        <dbReference type="SAM" id="MobiDB-lite"/>
    </source>
</evidence>
<gene>
    <name evidence="29" type="ORF">COCHEDRAFT_1194543</name>
</gene>
<dbReference type="InterPro" id="IPR011604">
    <property type="entry name" value="PDDEXK-like_dom_sf"/>
</dbReference>
<dbReference type="GO" id="GO:0005524">
    <property type="term" value="F:ATP binding"/>
    <property type="evidence" value="ECO:0007669"/>
    <property type="project" value="UniProtKB-UniRule"/>
</dbReference>
<feature type="domain" description="DNA2/NAM7 helicase helicase" evidence="26">
    <location>
        <begin position="1111"/>
        <end position="1198"/>
    </location>
</feature>
<feature type="compositionally biased region" description="Polar residues" evidence="23">
    <location>
        <begin position="51"/>
        <end position="63"/>
    </location>
</feature>
<feature type="compositionally biased region" description="Low complexity" evidence="23">
    <location>
        <begin position="400"/>
        <end position="410"/>
    </location>
</feature>
<dbReference type="GO" id="GO:0046872">
    <property type="term" value="F:metal ion binding"/>
    <property type="evidence" value="ECO:0007669"/>
    <property type="project" value="UniProtKB-UniRule"/>
</dbReference>
<evidence type="ECO:0000313" key="30">
    <source>
        <dbReference type="Proteomes" id="UP000016936"/>
    </source>
</evidence>
<proteinExistence type="inferred from homology"/>
<protein>
    <recommendedName>
        <fullName evidence="22">DNA replication ATP-dependent helicase/nuclease</fullName>
        <ecNumber evidence="22">3.1.-.-</ecNumber>
        <ecNumber evidence="22">3.6.4.12</ecNumber>
    </recommendedName>
</protein>
<dbReference type="GO" id="GO:0017108">
    <property type="term" value="F:5'-flap endonuclease activity"/>
    <property type="evidence" value="ECO:0007669"/>
    <property type="project" value="UniProtKB-UniRule"/>
</dbReference>
<dbReference type="eggNOG" id="KOG1805">
    <property type="taxonomic scope" value="Eukaryota"/>
</dbReference>
<keyword evidence="17" id="KW-0496">Mitochondrion</keyword>
<feature type="compositionally biased region" description="Low complexity" evidence="23">
    <location>
        <begin position="274"/>
        <end position="284"/>
    </location>
</feature>
<evidence type="ECO:0000256" key="20">
    <source>
        <dbReference type="ARBA" id="ARBA00023268"/>
    </source>
</evidence>
<dbReference type="InterPro" id="IPR022765">
    <property type="entry name" value="Dna2/Cas4_DUF83"/>
</dbReference>
<evidence type="ECO:0000259" key="27">
    <source>
        <dbReference type="Pfam" id="PF13087"/>
    </source>
</evidence>
<comment type="catalytic activity">
    <reaction evidence="21 22">
        <text>ATP + H2O = ADP + phosphate + H(+)</text>
        <dbReference type="Rhea" id="RHEA:13065"/>
        <dbReference type="ChEBI" id="CHEBI:15377"/>
        <dbReference type="ChEBI" id="CHEBI:15378"/>
        <dbReference type="ChEBI" id="CHEBI:30616"/>
        <dbReference type="ChEBI" id="CHEBI:43474"/>
        <dbReference type="ChEBI" id="CHEBI:456216"/>
        <dbReference type="EC" id="3.6.4.12"/>
    </reaction>
</comment>
<evidence type="ECO:0000256" key="17">
    <source>
        <dbReference type="ARBA" id="ARBA00023128"/>
    </source>
</evidence>
<evidence type="ECO:0000256" key="19">
    <source>
        <dbReference type="ARBA" id="ARBA00023242"/>
    </source>
</evidence>
<dbReference type="Pfam" id="PF13086">
    <property type="entry name" value="AAA_11"/>
    <property type="match status" value="2"/>
</dbReference>
<evidence type="ECO:0000256" key="16">
    <source>
        <dbReference type="ARBA" id="ARBA00023125"/>
    </source>
</evidence>
<evidence type="ECO:0000259" key="25">
    <source>
        <dbReference type="Pfam" id="PF08696"/>
    </source>
</evidence>
<feature type="domain" description="DUF83" evidence="24">
    <location>
        <begin position="754"/>
        <end position="854"/>
    </location>
</feature>
<evidence type="ECO:0000256" key="22">
    <source>
        <dbReference type="RuleBase" id="RU367041"/>
    </source>
</evidence>
<dbReference type="GO" id="GO:0071932">
    <property type="term" value="P:replication fork reversal"/>
    <property type="evidence" value="ECO:0007669"/>
    <property type="project" value="TreeGrafter"/>
</dbReference>
<comment type="function">
    <text evidence="22">Key enzyme involved in DNA replication and DNA repair. Involved in Okazaki fragments processing by cleaving long flaps that escape FEN1: flaps that are longer than 27 nucleotides are coated by replication protein A complex (RPA), leading to recruit DNA2 which cleaves the flap until it is too short to bind RPA and becomes a substrate for FEN1. Also involved in 5'-end resection of DNA during double-strand break (DSB) repair by mediating the cleavage of 5'-ssDNA.</text>
</comment>
<feature type="region of interest" description="Disordered" evidence="23">
    <location>
        <begin position="443"/>
        <end position="464"/>
    </location>
</feature>
<dbReference type="GO" id="GO:0005634">
    <property type="term" value="C:nucleus"/>
    <property type="evidence" value="ECO:0007669"/>
    <property type="project" value="UniProtKB-SubCell"/>
</dbReference>
<dbReference type="InterPro" id="IPR041679">
    <property type="entry name" value="DNA2/NAM7-like_C"/>
</dbReference>
<accession>M2T2J1</accession>
<feature type="region of interest" description="Disordered" evidence="23">
    <location>
        <begin position="264"/>
        <end position="317"/>
    </location>
</feature>
<dbReference type="Pfam" id="PF01930">
    <property type="entry name" value="Cas_Cas4"/>
    <property type="match status" value="1"/>
</dbReference>
<dbReference type="Proteomes" id="UP000016936">
    <property type="component" value="Unassembled WGS sequence"/>
</dbReference>
<evidence type="ECO:0000256" key="21">
    <source>
        <dbReference type="ARBA" id="ARBA00047995"/>
    </source>
</evidence>
<dbReference type="GO" id="GO:0033567">
    <property type="term" value="P:DNA replication, Okazaki fragment processing"/>
    <property type="evidence" value="ECO:0007669"/>
    <property type="project" value="UniProtKB-UniRule"/>
</dbReference>
<feature type="domain" description="DNA2 rift barrel" evidence="28">
    <location>
        <begin position="918"/>
        <end position="1009"/>
    </location>
</feature>
<evidence type="ECO:0000256" key="3">
    <source>
        <dbReference type="ARBA" id="ARBA00007913"/>
    </source>
</evidence>
<organism evidence="29 30">
    <name type="scientific">Cochliobolus heterostrophus (strain C5 / ATCC 48332 / race O)</name>
    <name type="common">Southern corn leaf blight fungus</name>
    <name type="synonym">Bipolaris maydis</name>
    <dbReference type="NCBI Taxonomy" id="701091"/>
    <lineage>
        <taxon>Eukaryota</taxon>
        <taxon>Fungi</taxon>
        <taxon>Dikarya</taxon>
        <taxon>Ascomycota</taxon>
        <taxon>Pezizomycotina</taxon>
        <taxon>Dothideomycetes</taxon>
        <taxon>Pleosporomycetidae</taxon>
        <taxon>Pleosporales</taxon>
        <taxon>Pleosporineae</taxon>
        <taxon>Pleosporaceae</taxon>
        <taxon>Bipolaris</taxon>
    </lineage>
</organism>
<dbReference type="OMA" id="SWFDTPC"/>
<dbReference type="FunFam" id="3.40.50.300:FF:001170">
    <property type="entry name" value="DNA replication helicase Dna2"/>
    <property type="match status" value="1"/>
</dbReference>
<comment type="subcellular location">
    <subcellularLocation>
        <location evidence="2">Mitochondrion</location>
    </subcellularLocation>
    <subcellularLocation>
        <location evidence="22">Nucleus</location>
    </subcellularLocation>
    <subcellularLocation>
        <location evidence="22">Chromosome</location>
    </subcellularLocation>
</comment>
<evidence type="ECO:0000259" key="26">
    <source>
        <dbReference type="Pfam" id="PF13086"/>
    </source>
</evidence>
<keyword evidence="19 22" id="KW-0539">Nucleus</keyword>
<dbReference type="Pfam" id="PF13087">
    <property type="entry name" value="AAA_12"/>
    <property type="match status" value="1"/>
</dbReference>
<dbReference type="Pfam" id="PF08696">
    <property type="entry name" value="Dna2"/>
    <property type="match status" value="1"/>
</dbReference>
<evidence type="ECO:0000256" key="13">
    <source>
        <dbReference type="ARBA" id="ARBA00022840"/>
    </source>
</evidence>
<feature type="domain" description="DNA2/NAM7 helicase-like C-terminal" evidence="27">
    <location>
        <begin position="1287"/>
        <end position="1531"/>
    </location>
</feature>